<comment type="caution">
    <text evidence="2">The sequence shown here is derived from an EMBL/GenBank/DDBJ whole genome shotgun (WGS) entry which is preliminary data.</text>
</comment>
<dbReference type="EMBL" id="NKCZ01000076">
    <property type="protein sequence ID" value="POD87303.1"/>
    <property type="molecule type" value="Genomic_DNA"/>
</dbReference>
<dbReference type="GO" id="GO:0003684">
    <property type="term" value="F:damaged DNA binding"/>
    <property type="evidence" value="ECO:0007669"/>
    <property type="project" value="InterPro"/>
</dbReference>
<sequence>MRDYRTTDDIETVLFEIADQVATCLRKHHVLGEVIGLSVGFSEPDERGRNGWSAQTKVDPTNETNDLIRAVRYLFESRWQGNALRNLGVRVNRISKPTTFQTSLFADEKVHEARTHY</sequence>
<gene>
    <name evidence="2" type="ORF">S101258_00822</name>
</gene>
<accession>A0A2S3U839</accession>
<dbReference type="Gene3D" id="3.30.1490.100">
    <property type="entry name" value="DNA polymerase, Y-family, little finger domain"/>
    <property type="match status" value="1"/>
</dbReference>
<reference evidence="2 3" key="1">
    <citation type="submission" date="2017-06" db="EMBL/GenBank/DDBJ databases">
        <title>Genome sequence of Lactobacillus plantarum subsp. plantarum strain SRCM101258.</title>
        <authorList>
            <person name="Cho S.H."/>
        </authorList>
    </citation>
    <scope>NUCLEOTIDE SEQUENCE [LARGE SCALE GENOMIC DNA]</scope>
    <source>
        <strain evidence="2 3">SRCM101258</strain>
    </source>
</reference>
<protein>
    <recommendedName>
        <fullName evidence="1">DNA polymerase Y-family little finger domain-containing protein</fullName>
    </recommendedName>
</protein>
<proteinExistence type="predicted"/>
<evidence type="ECO:0000313" key="3">
    <source>
        <dbReference type="Proteomes" id="UP000236990"/>
    </source>
</evidence>
<dbReference type="GO" id="GO:0006281">
    <property type="term" value="P:DNA repair"/>
    <property type="evidence" value="ECO:0007669"/>
    <property type="project" value="InterPro"/>
</dbReference>
<dbReference type="Proteomes" id="UP000236990">
    <property type="component" value="Unassembled WGS sequence"/>
</dbReference>
<dbReference type="AlphaFoldDB" id="A0A2S3U839"/>
<evidence type="ECO:0000259" key="1">
    <source>
        <dbReference type="Pfam" id="PF11799"/>
    </source>
</evidence>
<dbReference type="SUPFAM" id="SSF100879">
    <property type="entry name" value="Lesion bypass DNA polymerase (Y-family), little finger domain"/>
    <property type="match status" value="1"/>
</dbReference>
<organism evidence="2 3">
    <name type="scientific">Lactiplantibacillus plantarum subsp. plantarum</name>
    <dbReference type="NCBI Taxonomy" id="337330"/>
    <lineage>
        <taxon>Bacteria</taxon>
        <taxon>Bacillati</taxon>
        <taxon>Bacillota</taxon>
        <taxon>Bacilli</taxon>
        <taxon>Lactobacillales</taxon>
        <taxon>Lactobacillaceae</taxon>
        <taxon>Lactiplantibacillus</taxon>
    </lineage>
</organism>
<dbReference type="Pfam" id="PF11799">
    <property type="entry name" value="IMS_C"/>
    <property type="match status" value="1"/>
</dbReference>
<name>A0A2S3U839_LACPN</name>
<evidence type="ECO:0000313" key="2">
    <source>
        <dbReference type="EMBL" id="POD87303.1"/>
    </source>
</evidence>
<feature type="domain" description="DNA polymerase Y-family little finger" evidence="1">
    <location>
        <begin position="2"/>
        <end position="104"/>
    </location>
</feature>
<dbReference type="InterPro" id="IPR036775">
    <property type="entry name" value="DNA_pol_Y-fam_lit_finger_sf"/>
</dbReference>
<dbReference type="InterPro" id="IPR017961">
    <property type="entry name" value="DNA_pol_Y-fam_little_finger"/>
</dbReference>